<reference evidence="2" key="1">
    <citation type="journal article" date="2015" name="Nature">
        <title>Complex archaea that bridge the gap between prokaryotes and eukaryotes.</title>
        <authorList>
            <person name="Spang A."/>
            <person name="Saw J.H."/>
            <person name="Jorgensen S.L."/>
            <person name="Zaremba-Niedzwiedzka K."/>
            <person name="Martijn J."/>
            <person name="Lind A.E."/>
            <person name="van Eijk R."/>
            <person name="Schleper C."/>
            <person name="Guy L."/>
            <person name="Ettema T.J."/>
        </authorList>
    </citation>
    <scope>NUCLEOTIDE SEQUENCE</scope>
</reference>
<evidence type="ECO:0000313" key="2">
    <source>
        <dbReference type="EMBL" id="KKK46633.1"/>
    </source>
</evidence>
<name>A0A0F8VQI9_9ZZZZ</name>
<keyword evidence="1" id="KW-0472">Membrane</keyword>
<proteinExistence type="predicted"/>
<comment type="caution">
    <text evidence="2">The sequence shown here is derived from an EMBL/GenBank/DDBJ whole genome shotgun (WGS) entry which is preliminary data.</text>
</comment>
<gene>
    <name evidence="2" type="ORF">LCGC14_3163280</name>
</gene>
<keyword evidence="1" id="KW-0812">Transmembrane</keyword>
<sequence>MKNIIKALALFGSLAIGFATAYFIKLYVHFTQIILSLGIAGFLILAAFLYIYNWMMNKDDELYNRIMQ</sequence>
<feature type="transmembrane region" description="Helical" evidence="1">
    <location>
        <begin position="33"/>
        <end position="52"/>
    </location>
</feature>
<keyword evidence="1" id="KW-1133">Transmembrane helix</keyword>
<dbReference type="EMBL" id="LAZR01069980">
    <property type="protein sequence ID" value="KKK46633.1"/>
    <property type="molecule type" value="Genomic_DNA"/>
</dbReference>
<dbReference type="AlphaFoldDB" id="A0A0F8VQI9"/>
<evidence type="ECO:0000256" key="1">
    <source>
        <dbReference type="SAM" id="Phobius"/>
    </source>
</evidence>
<accession>A0A0F8VQI9</accession>
<protein>
    <submittedName>
        <fullName evidence="2">Uncharacterized protein</fullName>
    </submittedName>
</protein>
<organism evidence="2">
    <name type="scientific">marine sediment metagenome</name>
    <dbReference type="NCBI Taxonomy" id="412755"/>
    <lineage>
        <taxon>unclassified sequences</taxon>
        <taxon>metagenomes</taxon>
        <taxon>ecological metagenomes</taxon>
    </lineage>
</organism>